<feature type="chain" id="PRO_5015166895" evidence="8">
    <location>
        <begin position="28"/>
        <end position="478"/>
    </location>
</feature>
<sequence>MMVICGMSSLRLRSLLFTLCLPGVATAAPDDNTMIPASPNFERLTPKAASEKVSGNMLHVSNQQLAAQPALAKALLDQAVRDEAWPIVKSILPVYERSASPDSVLIHYAKAGLARSEGHYGEAIENYRAILGEHPDFAAVRLDLARALYEDRQFDAAEYNFERVKSTSPPPEVTQRINAYLQRIQSQDRLTGNLSVSYLNDSNVNNASTGKYIRIGDRLFIRNKEAYPQRGEGFWFNGALQKDVPLYDRHSLRFLGTVTGKSYWNNHRFDDITSRLYAGYRWQDFRQQLSVLPFYEKRWYGTEDYSSGPGMRMEYSYLLSPAWQISQVLEYQKLHYDNSQYDFLAGDNRYVSTTLSHVVNARLSVFAGGDVAWQNTTTDSETNQRYSLRSGLEADLPWGISAGLMGALARRHYDADNDIFGVRRQDNEQIGMLSLWHRDLHFMSVMPKLNFVYKKVSSNIDFYDYTQRNVYLTLDKRF</sequence>
<evidence type="ECO:0000256" key="8">
    <source>
        <dbReference type="SAM" id="SignalP"/>
    </source>
</evidence>
<comment type="similarity">
    <text evidence="7">Belongs to the Slam family.</text>
</comment>
<dbReference type="EMBL" id="PQGE01000014">
    <property type="protein sequence ID" value="POP43396.1"/>
    <property type="molecule type" value="Genomic_DNA"/>
</dbReference>
<dbReference type="Pfam" id="PF04575">
    <property type="entry name" value="SlipAM"/>
    <property type="match status" value="1"/>
</dbReference>
<evidence type="ECO:0000256" key="4">
    <source>
        <dbReference type="ARBA" id="ARBA00022729"/>
    </source>
</evidence>
<evidence type="ECO:0000313" key="14">
    <source>
        <dbReference type="Proteomes" id="UP000247005"/>
    </source>
</evidence>
<dbReference type="Proteomes" id="UP000247005">
    <property type="component" value="Unassembled WGS sequence"/>
</dbReference>
<organism evidence="12 14">
    <name type="scientific">Superficieibacter electus</name>
    <dbReference type="NCBI Taxonomy" id="2022662"/>
    <lineage>
        <taxon>Bacteria</taxon>
        <taxon>Pseudomonadati</taxon>
        <taxon>Pseudomonadota</taxon>
        <taxon>Gammaproteobacteria</taxon>
        <taxon>Enterobacterales</taxon>
        <taxon>Enterobacteriaceae</taxon>
        <taxon>Superficieibacter</taxon>
    </lineage>
</organism>
<keyword evidence="6" id="KW-0998">Cell outer membrane</keyword>
<evidence type="ECO:0000259" key="10">
    <source>
        <dbReference type="Pfam" id="PF24575"/>
    </source>
</evidence>
<dbReference type="InterPro" id="IPR011990">
    <property type="entry name" value="TPR-like_helical_dom_sf"/>
</dbReference>
<dbReference type="SUPFAM" id="SSF48452">
    <property type="entry name" value="TPR-like"/>
    <property type="match status" value="1"/>
</dbReference>
<evidence type="ECO:0000313" key="12">
    <source>
        <dbReference type="EMBL" id="POP48912.1"/>
    </source>
</evidence>
<evidence type="ECO:0000256" key="6">
    <source>
        <dbReference type="ARBA" id="ARBA00023237"/>
    </source>
</evidence>
<evidence type="ECO:0000256" key="3">
    <source>
        <dbReference type="ARBA" id="ARBA00022692"/>
    </source>
</evidence>
<protein>
    <submittedName>
        <fullName evidence="12">Uncharacterized protein</fullName>
    </submittedName>
</protein>
<evidence type="ECO:0000256" key="1">
    <source>
        <dbReference type="ARBA" id="ARBA00004571"/>
    </source>
</evidence>
<evidence type="ECO:0000259" key="9">
    <source>
        <dbReference type="Pfam" id="PF04575"/>
    </source>
</evidence>
<dbReference type="InterPro" id="IPR007655">
    <property type="entry name" value="Slam_C"/>
</dbReference>
<dbReference type="Proteomes" id="UP000237073">
    <property type="component" value="Unassembled WGS sequence"/>
</dbReference>
<keyword evidence="4 8" id="KW-0732">Signal</keyword>
<dbReference type="InterPro" id="IPR057556">
    <property type="entry name" value="TPR_Slam"/>
</dbReference>
<gene>
    <name evidence="12" type="ORF">CHU32_09965</name>
    <name evidence="11" type="ORF">CHU33_16080</name>
</gene>
<feature type="domain" description="Surface lipoprotein assembly modifier C-terminal" evidence="9">
    <location>
        <begin position="193"/>
        <end position="478"/>
    </location>
</feature>
<evidence type="ECO:0000313" key="13">
    <source>
        <dbReference type="Proteomes" id="UP000237073"/>
    </source>
</evidence>
<dbReference type="GO" id="GO:0009279">
    <property type="term" value="C:cell outer membrane"/>
    <property type="evidence" value="ECO:0007669"/>
    <property type="project" value="UniProtKB-SubCell"/>
</dbReference>
<dbReference type="Gene3D" id="1.25.40.10">
    <property type="entry name" value="Tetratricopeptide repeat domain"/>
    <property type="match status" value="1"/>
</dbReference>
<proteinExistence type="inferred from homology"/>
<evidence type="ECO:0000256" key="7">
    <source>
        <dbReference type="ARBA" id="ARBA00023609"/>
    </source>
</evidence>
<evidence type="ECO:0000256" key="5">
    <source>
        <dbReference type="ARBA" id="ARBA00023136"/>
    </source>
</evidence>
<evidence type="ECO:0000313" key="11">
    <source>
        <dbReference type="EMBL" id="POP43396.1"/>
    </source>
</evidence>
<feature type="signal peptide" evidence="8">
    <location>
        <begin position="1"/>
        <end position="27"/>
    </location>
</feature>
<reference evidence="13 14" key="1">
    <citation type="submission" date="2018-01" db="EMBL/GenBank/DDBJ databases">
        <title>Superficieibacter electus gen. nov., sp. nov., an extended-spectrum beta-lactamase possessing member of the Enterobacteriaceae family, isolated from intensive care unit surfaces.</title>
        <authorList>
            <person name="Potter R.F."/>
            <person name="D'Souza A.W."/>
        </authorList>
    </citation>
    <scope>NUCLEOTIDE SEQUENCE [LARGE SCALE GENOMIC DNA]</scope>
    <source>
        <strain evidence="12 14">BP-1</strain>
        <strain evidence="11 13">BP-2</strain>
    </source>
</reference>
<accession>A0A2P5GQQ9</accession>
<dbReference type="OrthoDB" id="7525402at2"/>
<dbReference type="RefSeq" id="WP_103677089.1">
    <property type="nucleotide sequence ID" value="NZ_PQGD01000007.1"/>
</dbReference>
<comment type="caution">
    <text evidence="12">The sequence shown here is derived from an EMBL/GenBank/DDBJ whole genome shotgun (WGS) entry which is preliminary data.</text>
</comment>
<keyword evidence="3" id="KW-0812">Transmembrane</keyword>
<dbReference type="EMBL" id="PQGD01000007">
    <property type="protein sequence ID" value="POP48912.1"/>
    <property type="molecule type" value="Genomic_DNA"/>
</dbReference>
<dbReference type="AlphaFoldDB" id="A0A2P5GQQ9"/>
<evidence type="ECO:0000256" key="2">
    <source>
        <dbReference type="ARBA" id="ARBA00022452"/>
    </source>
</evidence>
<keyword evidence="5" id="KW-0472">Membrane</keyword>
<keyword evidence="13" id="KW-1185">Reference proteome</keyword>
<feature type="domain" description="Surface lipoprotein assembly modifier N-terminal TPR repeats region" evidence="10">
    <location>
        <begin position="59"/>
        <end position="161"/>
    </location>
</feature>
<name>A0A2P5GQQ9_9ENTR</name>
<dbReference type="Pfam" id="PF24575">
    <property type="entry name" value="TPR_Slam"/>
    <property type="match status" value="1"/>
</dbReference>
<comment type="subcellular location">
    <subcellularLocation>
        <location evidence="1">Cell outer membrane</location>
        <topology evidence="1">Multi-pass membrane protein</topology>
    </subcellularLocation>
</comment>
<keyword evidence="2" id="KW-1134">Transmembrane beta strand</keyword>